<evidence type="ECO:0000256" key="9">
    <source>
        <dbReference type="ARBA" id="ARBA00022958"/>
    </source>
</evidence>
<dbReference type="GO" id="GO:0046496">
    <property type="term" value="P:nicotinamide nucleotide metabolic process"/>
    <property type="evidence" value="ECO:0007669"/>
    <property type="project" value="UniProtKB-UniRule"/>
</dbReference>
<comment type="similarity">
    <text evidence="17">Belongs to the NnrD/CARKD family.</text>
</comment>
<evidence type="ECO:0000313" key="22">
    <source>
        <dbReference type="EMBL" id="OZI35074.1"/>
    </source>
</evidence>
<keyword evidence="9 18" id="KW-0630">Potassium</keyword>
<dbReference type="GO" id="GO:0110051">
    <property type="term" value="P:metabolite repair"/>
    <property type="evidence" value="ECO:0007669"/>
    <property type="project" value="TreeGrafter"/>
</dbReference>
<dbReference type="InterPro" id="IPR030677">
    <property type="entry name" value="Nnr"/>
</dbReference>
<comment type="similarity">
    <text evidence="18">Belongs to the NnrE/AIBP family.</text>
</comment>
<dbReference type="GO" id="GO:0052855">
    <property type="term" value="F:ADP-dependent NAD(P)H-hydrate dehydratase activity"/>
    <property type="evidence" value="ECO:0007669"/>
    <property type="project" value="UniProtKB-UniRule"/>
</dbReference>
<reference evidence="23" key="1">
    <citation type="submission" date="2017-05" db="EMBL/GenBank/DDBJ databases">
        <title>Complete and WGS of Bordetella genogroups.</title>
        <authorList>
            <person name="Spilker T."/>
            <person name="Lipuma J."/>
        </authorList>
    </citation>
    <scope>NUCLEOTIDE SEQUENCE [LARGE SCALE GENOMIC DNA]</scope>
    <source>
        <strain evidence="23">AU16122</strain>
    </source>
</reference>
<evidence type="ECO:0000256" key="8">
    <source>
        <dbReference type="ARBA" id="ARBA00022857"/>
    </source>
</evidence>
<comment type="cofactor">
    <cofactor evidence="17">
        <name>Mg(2+)</name>
        <dbReference type="ChEBI" id="CHEBI:18420"/>
    </cofactor>
</comment>
<dbReference type="InterPro" id="IPR029056">
    <property type="entry name" value="Ribokinase-like"/>
</dbReference>
<dbReference type="GO" id="GO:0005524">
    <property type="term" value="F:ATP binding"/>
    <property type="evidence" value="ECO:0007669"/>
    <property type="project" value="UniProtKB-UniRule"/>
</dbReference>
<dbReference type="PANTHER" id="PTHR12592:SF0">
    <property type="entry name" value="ATP-DEPENDENT (S)-NAD(P)H-HYDRATE DEHYDRATASE"/>
    <property type="match status" value="1"/>
</dbReference>
<evidence type="ECO:0000256" key="12">
    <source>
        <dbReference type="ARBA" id="ARBA00023239"/>
    </source>
</evidence>
<keyword evidence="13" id="KW-0511">Multifunctional enzyme</keyword>
<dbReference type="PROSITE" id="PS51383">
    <property type="entry name" value="YJEF_C_3"/>
    <property type="match status" value="1"/>
</dbReference>
<evidence type="ECO:0000256" key="19">
    <source>
        <dbReference type="PIRNR" id="PIRNR017184"/>
    </source>
</evidence>
<comment type="function">
    <text evidence="14 19">Bifunctional enzyme that catalyzes the epimerization of the S- and R-forms of NAD(P)HX and the dehydration of the S-form of NAD(P)HX at the expense of ADP, which is converted to AMP. This allows the repair of both epimers of NAD(P)HX, a damaged form of NAD(P)H that is a result of enzymatic or heat-dependent hydration.</text>
</comment>
<feature type="binding site" evidence="18">
    <location>
        <begin position="121"/>
        <end position="127"/>
    </location>
    <ligand>
        <name>(6S)-NADPHX</name>
        <dbReference type="ChEBI" id="CHEBI:64076"/>
    </ligand>
</feature>
<dbReference type="HAMAP" id="MF_01965">
    <property type="entry name" value="NADHX_dehydratase"/>
    <property type="match status" value="1"/>
</dbReference>
<comment type="similarity">
    <text evidence="4 19">In the C-terminal section; belongs to the NnrD/CARKD family.</text>
</comment>
<protein>
    <recommendedName>
        <fullName evidence="19">Bifunctional NAD(P)H-hydrate repair enzyme</fullName>
    </recommendedName>
    <alternativeName>
        <fullName evidence="19">Nicotinamide nucleotide repair protein</fullName>
    </alternativeName>
    <domain>
        <recommendedName>
            <fullName evidence="19">ADP-dependent (S)-NAD(P)H-hydrate dehydratase</fullName>
            <ecNumber evidence="19">4.2.1.136</ecNumber>
        </recommendedName>
        <alternativeName>
            <fullName evidence="19">ADP-dependent NAD(P)HX dehydratase</fullName>
        </alternativeName>
    </domain>
    <domain>
        <recommendedName>
            <fullName evidence="19">NAD(P)H-hydrate epimerase</fullName>
            <ecNumber evidence="19">5.1.99.6</ecNumber>
        </recommendedName>
    </domain>
</protein>
<keyword evidence="23" id="KW-1185">Reference proteome</keyword>
<dbReference type="InterPro" id="IPR000631">
    <property type="entry name" value="CARKD"/>
</dbReference>
<feature type="binding site" evidence="17">
    <location>
        <begin position="397"/>
        <end position="401"/>
    </location>
    <ligand>
        <name>AMP</name>
        <dbReference type="ChEBI" id="CHEBI:456215"/>
    </ligand>
</feature>
<dbReference type="SUPFAM" id="SSF53613">
    <property type="entry name" value="Ribokinase-like"/>
    <property type="match status" value="1"/>
</dbReference>
<dbReference type="OrthoDB" id="9806925at2"/>
<organism evidence="22 23">
    <name type="scientific">Bordetella genomosp. 10</name>
    <dbReference type="NCBI Taxonomy" id="1416804"/>
    <lineage>
        <taxon>Bacteria</taxon>
        <taxon>Pseudomonadati</taxon>
        <taxon>Pseudomonadota</taxon>
        <taxon>Betaproteobacteria</taxon>
        <taxon>Burkholderiales</taxon>
        <taxon>Alcaligenaceae</taxon>
        <taxon>Bordetella</taxon>
    </lineage>
</organism>
<dbReference type="PROSITE" id="PS51385">
    <property type="entry name" value="YJEF_N"/>
    <property type="match status" value="1"/>
</dbReference>
<dbReference type="Pfam" id="PF01256">
    <property type="entry name" value="Carb_kinase"/>
    <property type="match status" value="1"/>
</dbReference>
<evidence type="ECO:0000256" key="18">
    <source>
        <dbReference type="HAMAP-Rule" id="MF_01966"/>
    </source>
</evidence>
<dbReference type="Proteomes" id="UP000216020">
    <property type="component" value="Unassembled WGS sequence"/>
</dbReference>
<dbReference type="InterPro" id="IPR004443">
    <property type="entry name" value="YjeF_N_dom"/>
</dbReference>
<comment type="catalytic activity">
    <reaction evidence="2 18 19">
        <text>(6R)-NADPHX = (6S)-NADPHX</text>
        <dbReference type="Rhea" id="RHEA:32227"/>
        <dbReference type="ChEBI" id="CHEBI:64076"/>
        <dbReference type="ChEBI" id="CHEBI:64077"/>
        <dbReference type="EC" id="5.1.99.6"/>
    </reaction>
</comment>
<gene>
    <name evidence="18" type="primary">nnrE</name>
    <name evidence="17" type="synonym">nnrD</name>
    <name evidence="22" type="ORF">CAL29_13535</name>
</gene>
<keyword evidence="8 17" id="KW-0521">NADP</keyword>
<evidence type="ECO:0000256" key="17">
    <source>
        <dbReference type="HAMAP-Rule" id="MF_01965"/>
    </source>
</evidence>
<feature type="domain" description="YjeF N-terminal" evidence="21">
    <location>
        <begin position="10"/>
        <end position="207"/>
    </location>
</feature>
<dbReference type="PROSITE" id="PS01050">
    <property type="entry name" value="YJEF_C_2"/>
    <property type="match status" value="1"/>
</dbReference>
<sequence length="490" mass="49571">MQALLTPDEMALADQAAMAAGHDGVGLMEAAGLAVARAVLARWRRGRVVVLCGPGNNGGDGFVAARHLAAAGWPVALALLGERAALRGDAAHHAARWQGETLPLAPDVLEGAAGVVDALFGAGLSRDIEGVARDTLEALGASGLPVCAVDVPSGVDGASGQVRGVAARAEFTVTFFRKKPGHLLLPGRQLCGELVLADIGIPDDVLAQVPPRAHENDPALWLARFPWPRVDGHKYARGHALVVGGAVMTGAARLSAMAAARAGAGLVTVAAPMSAWPVYATALTGIMVQPLAHAGALDEVLADARKNAIAIGPGAGVTAQTRRHALSALATGRAVVLDADAITVFAGQGERLFDAIHGPCVMTPHEGEFGRLFPGSGSKTERARAAAARSGAVVLLKGPDTVIAAPDGRVVINANAPPDLATGGSGDVLTGLIAGLLAQGMTPFDAAACAAWLHGEAARTFGPGLIAEDLPAQLPTVLRALRTLSGPSVD</sequence>
<evidence type="ECO:0000256" key="2">
    <source>
        <dbReference type="ARBA" id="ARBA00000909"/>
    </source>
</evidence>
<evidence type="ECO:0000259" key="21">
    <source>
        <dbReference type="PROSITE" id="PS51385"/>
    </source>
</evidence>
<evidence type="ECO:0000256" key="14">
    <source>
        <dbReference type="ARBA" id="ARBA00025153"/>
    </source>
</evidence>
<dbReference type="Gene3D" id="3.40.50.10260">
    <property type="entry name" value="YjeF N-terminal domain"/>
    <property type="match status" value="1"/>
</dbReference>
<evidence type="ECO:0000256" key="11">
    <source>
        <dbReference type="ARBA" id="ARBA00023235"/>
    </source>
</evidence>
<accession>A0A261SCG3</accession>
<comment type="function">
    <text evidence="18">Catalyzes the epimerization of the S- and R-forms of NAD(P)HX, a damaged form of NAD(P)H that is a result of enzymatic or heat-dependent hydration. This is a prerequisite for the S-specific NAD(P)H-hydrate dehydratase to allow the repair of both epimers of NAD(P)HX.</text>
</comment>
<dbReference type="EC" id="5.1.99.6" evidence="19"/>
<evidence type="ECO:0000256" key="6">
    <source>
        <dbReference type="ARBA" id="ARBA00022741"/>
    </source>
</evidence>
<feature type="binding site" evidence="17">
    <location>
        <position position="314"/>
    </location>
    <ligand>
        <name>(6S)-NADPHX</name>
        <dbReference type="ChEBI" id="CHEBI:64076"/>
    </ligand>
</feature>
<proteinExistence type="inferred from homology"/>
<comment type="similarity">
    <text evidence="3 19">In the N-terminal section; belongs to the NnrE/AIBP family.</text>
</comment>
<comment type="function">
    <text evidence="17">Catalyzes the dehydration of the S-form of NAD(P)HX at the expense of ADP, which is converted to AMP. Together with NAD(P)HX epimerase, which catalyzes the epimerization of the S- and R-forms, the enzyme allows the repair of both epimers of NAD(P)HX, a damaged form of NAD(P)H that is a result of enzymatic or heat-dependent hydration.</text>
</comment>
<comment type="catalytic activity">
    <reaction evidence="15 17 19">
        <text>(6S)-NADHX + ADP = AMP + phosphate + NADH + H(+)</text>
        <dbReference type="Rhea" id="RHEA:32223"/>
        <dbReference type="ChEBI" id="CHEBI:15378"/>
        <dbReference type="ChEBI" id="CHEBI:43474"/>
        <dbReference type="ChEBI" id="CHEBI:57945"/>
        <dbReference type="ChEBI" id="CHEBI:64074"/>
        <dbReference type="ChEBI" id="CHEBI:456215"/>
        <dbReference type="ChEBI" id="CHEBI:456216"/>
        <dbReference type="EC" id="4.2.1.136"/>
    </reaction>
</comment>
<feature type="binding site" evidence="18">
    <location>
        <position position="117"/>
    </location>
    <ligand>
        <name>K(+)</name>
        <dbReference type="ChEBI" id="CHEBI:29103"/>
    </ligand>
</feature>
<evidence type="ECO:0000256" key="7">
    <source>
        <dbReference type="ARBA" id="ARBA00022840"/>
    </source>
</evidence>
<evidence type="ECO:0000256" key="16">
    <source>
        <dbReference type="ARBA" id="ARBA00049209"/>
    </source>
</evidence>
<comment type="caution">
    <text evidence="18">Lacks conserved residue(s) required for the propagation of feature annotation.</text>
</comment>
<dbReference type="Gene3D" id="3.40.1190.20">
    <property type="match status" value="1"/>
</dbReference>
<feature type="binding site" evidence="18">
    <location>
        <position position="153"/>
    </location>
    <ligand>
        <name>K(+)</name>
        <dbReference type="ChEBI" id="CHEBI:29103"/>
    </ligand>
</feature>
<dbReference type="NCBIfam" id="TIGR00197">
    <property type="entry name" value="yjeF_nterm"/>
    <property type="match status" value="1"/>
</dbReference>
<feature type="binding site" evidence="18">
    <location>
        <position position="57"/>
    </location>
    <ligand>
        <name>K(+)</name>
        <dbReference type="ChEBI" id="CHEBI:29103"/>
    </ligand>
</feature>
<dbReference type="InterPro" id="IPR017953">
    <property type="entry name" value="Carbohydrate_kinase_pred_CS"/>
</dbReference>
<keyword evidence="6 17" id="KW-0547">Nucleotide-binding</keyword>
<evidence type="ECO:0000256" key="10">
    <source>
        <dbReference type="ARBA" id="ARBA00023027"/>
    </source>
</evidence>
<feature type="domain" description="YjeF C-terminal" evidence="20">
    <location>
        <begin position="217"/>
        <end position="481"/>
    </location>
</feature>
<dbReference type="InterPro" id="IPR036652">
    <property type="entry name" value="YjeF_N_dom_sf"/>
</dbReference>
<comment type="subunit">
    <text evidence="17">Homotetramer.</text>
</comment>
<dbReference type="EC" id="4.2.1.136" evidence="19"/>
<name>A0A261SCG3_9BORD</name>
<dbReference type="EMBL" id="NEVM01000002">
    <property type="protein sequence ID" value="OZI35074.1"/>
    <property type="molecule type" value="Genomic_DNA"/>
</dbReference>
<feature type="binding site" evidence="17">
    <location>
        <position position="426"/>
    </location>
    <ligand>
        <name>AMP</name>
        <dbReference type="ChEBI" id="CHEBI:456215"/>
    </ligand>
</feature>
<dbReference type="Pfam" id="PF03853">
    <property type="entry name" value="YjeF_N"/>
    <property type="match status" value="1"/>
</dbReference>
<feature type="binding site" evidence="17">
    <location>
        <position position="251"/>
    </location>
    <ligand>
        <name>(6S)-NADPHX</name>
        <dbReference type="ChEBI" id="CHEBI:64076"/>
    </ligand>
</feature>
<dbReference type="CDD" id="cd01171">
    <property type="entry name" value="YXKO-related"/>
    <property type="match status" value="1"/>
</dbReference>
<feature type="binding site" evidence="17">
    <location>
        <position position="427"/>
    </location>
    <ligand>
        <name>(6S)-NADPHX</name>
        <dbReference type="ChEBI" id="CHEBI:64076"/>
    </ligand>
</feature>
<comment type="cofactor">
    <cofactor evidence="18 19">
        <name>K(+)</name>
        <dbReference type="ChEBI" id="CHEBI:29103"/>
    </cofactor>
    <text evidence="18 19">Binds 1 potassium ion per subunit.</text>
</comment>
<dbReference type="AlphaFoldDB" id="A0A261SCG3"/>
<feature type="binding site" evidence="18">
    <location>
        <position position="150"/>
    </location>
    <ligand>
        <name>(6S)-NADPHX</name>
        <dbReference type="ChEBI" id="CHEBI:64076"/>
    </ligand>
</feature>
<evidence type="ECO:0000256" key="15">
    <source>
        <dbReference type="ARBA" id="ARBA00048238"/>
    </source>
</evidence>
<keyword evidence="5 18" id="KW-0479">Metal-binding</keyword>
<keyword evidence="11 18" id="KW-0413">Isomerase</keyword>
<evidence type="ECO:0000256" key="5">
    <source>
        <dbReference type="ARBA" id="ARBA00022723"/>
    </source>
</evidence>
<dbReference type="GO" id="GO:0052856">
    <property type="term" value="F:NAD(P)HX epimerase activity"/>
    <property type="evidence" value="ECO:0007669"/>
    <property type="project" value="UniProtKB-UniRule"/>
</dbReference>
<dbReference type="NCBIfam" id="TIGR00196">
    <property type="entry name" value="yjeF_cterm"/>
    <property type="match status" value="1"/>
</dbReference>
<comment type="caution">
    <text evidence="22">The sequence shown here is derived from an EMBL/GenBank/DDBJ whole genome shotgun (WGS) entry which is preliminary data.</text>
</comment>
<dbReference type="GO" id="GO:0046872">
    <property type="term" value="F:metal ion binding"/>
    <property type="evidence" value="ECO:0007669"/>
    <property type="project" value="UniProtKB-UniRule"/>
</dbReference>
<dbReference type="HAMAP" id="MF_01966">
    <property type="entry name" value="NADHX_epimerase"/>
    <property type="match status" value="1"/>
</dbReference>
<dbReference type="PANTHER" id="PTHR12592">
    <property type="entry name" value="ATP-DEPENDENT (S)-NAD(P)H-HYDRATE DEHYDRATASE FAMILY MEMBER"/>
    <property type="match status" value="1"/>
</dbReference>
<evidence type="ECO:0000256" key="1">
    <source>
        <dbReference type="ARBA" id="ARBA00000013"/>
    </source>
</evidence>
<comment type="catalytic activity">
    <reaction evidence="16 17 19">
        <text>(6S)-NADPHX + ADP = AMP + phosphate + NADPH + H(+)</text>
        <dbReference type="Rhea" id="RHEA:32235"/>
        <dbReference type="ChEBI" id="CHEBI:15378"/>
        <dbReference type="ChEBI" id="CHEBI:43474"/>
        <dbReference type="ChEBI" id="CHEBI:57783"/>
        <dbReference type="ChEBI" id="CHEBI:64076"/>
        <dbReference type="ChEBI" id="CHEBI:456215"/>
        <dbReference type="ChEBI" id="CHEBI:456216"/>
        <dbReference type="EC" id="4.2.1.136"/>
    </reaction>
</comment>
<keyword evidence="10 17" id="KW-0520">NAD</keyword>
<dbReference type="SUPFAM" id="SSF64153">
    <property type="entry name" value="YjeF N-terminal domain-like"/>
    <property type="match status" value="1"/>
</dbReference>
<evidence type="ECO:0000256" key="4">
    <source>
        <dbReference type="ARBA" id="ARBA00009524"/>
    </source>
</evidence>
<keyword evidence="12 17" id="KW-0456">Lyase</keyword>
<evidence type="ECO:0000313" key="23">
    <source>
        <dbReference type="Proteomes" id="UP000216020"/>
    </source>
</evidence>
<evidence type="ECO:0000256" key="13">
    <source>
        <dbReference type="ARBA" id="ARBA00023268"/>
    </source>
</evidence>
<comment type="catalytic activity">
    <reaction evidence="1 18 19">
        <text>(6R)-NADHX = (6S)-NADHX</text>
        <dbReference type="Rhea" id="RHEA:32215"/>
        <dbReference type="ChEBI" id="CHEBI:64074"/>
        <dbReference type="ChEBI" id="CHEBI:64075"/>
        <dbReference type="EC" id="5.1.99.6"/>
    </reaction>
</comment>
<evidence type="ECO:0000256" key="3">
    <source>
        <dbReference type="ARBA" id="ARBA00006001"/>
    </source>
</evidence>
<evidence type="ECO:0000259" key="20">
    <source>
        <dbReference type="PROSITE" id="PS51383"/>
    </source>
</evidence>
<feature type="binding site" evidence="18">
    <location>
        <begin position="56"/>
        <end position="60"/>
    </location>
    <ligand>
        <name>(6S)-NADPHX</name>
        <dbReference type="ChEBI" id="CHEBI:64076"/>
    </ligand>
</feature>
<feature type="binding site" evidence="17">
    <location>
        <position position="365"/>
    </location>
    <ligand>
        <name>(6S)-NADPHX</name>
        <dbReference type="ChEBI" id="CHEBI:64076"/>
    </ligand>
</feature>
<keyword evidence="7 17" id="KW-0067">ATP-binding</keyword>
<dbReference type="PIRSF" id="PIRSF017184">
    <property type="entry name" value="Nnr"/>
    <property type="match status" value="1"/>
</dbReference>